<comment type="caution">
    <text evidence="12">The sequence shown here is derived from an EMBL/GenBank/DDBJ whole genome shotgun (WGS) entry which is preliminary data.</text>
</comment>
<protein>
    <submittedName>
        <fullName evidence="12">Formate dehydrogenase</fullName>
    </submittedName>
</protein>
<evidence type="ECO:0000256" key="8">
    <source>
        <dbReference type="ARBA" id="ARBA00023004"/>
    </source>
</evidence>
<evidence type="ECO:0000256" key="10">
    <source>
        <dbReference type="SAM" id="MobiDB-lite"/>
    </source>
</evidence>
<dbReference type="SUPFAM" id="SSF53706">
    <property type="entry name" value="Formate dehydrogenase/DMSO reductase, domains 1-3"/>
    <property type="match status" value="1"/>
</dbReference>
<accession>A0A2T9KCE9</accession>
<dbReference type="GO" id="GO:0051539">
    <property type="term" value="F:4 iron, 4 sulfur cluster binding"/>
    <property type="evidence" value="ECO:0007669"/>
    <property type="project" value="UniProtKB-KW"/>
</dbReference>
<evidence type="ECO:0000256" key="9">
    <source>
        <dbReference type="ARBA" id="ARBA00023014"/>
    </source>
</evidence>
<dbReference type="AlphaFoldDB" id="A0A2T9KCE9"/>
<evidence type="ECO:0000256" key="4">
    <source>
        <dbReference type="ARBA" id="ARBA00022485"/>
    </source>
</evidence>
<dbReference type="OrthoDB" id="5287431at2"/>
<evidence type="ECO:0000256" key="6">
    <source>
        <dbReference type="ARBA" id="ARBA00022723"/>
    </source>
</evidence>
<dbReference type="InterPro" id="IPR006656">
    <property type="entry name" value="Mopterin_OxRdtase"/>
</dbReference>
<keyword evidence="8" id="KW-0408">Iron</keyword>
<keyword evidence="7" id="KW-0560">Oxidoreductase</keyword>
<evidence type="ECO:0000259" key="11">
    <source>
        <dbReference type="Pfam" id="PF00384"/>
    </source>
</evidence>
<feature type="region of interest" description="Disordered" evidence="10">
    <location>
        <begin position="11"/>
        <end position="41"/>
    </location>
</feature>
<dbReference type="NCBIfam" id="TIGR01701">
    <property type="entry name" value="Fdhalpha-like"/>
    <property type="match status" value="1"/>
</dbReference>
<dbReference type="PIRSF" id="PIRSF000144">
    <property type="entry name" value="CbbBc"/>
    <property type="match status" value="1"/>
</dbReference>
<dbReference type="PANTHER" id="PTHR43105">
    <property type="entry name" value="RESPIRATORY NITRATE REDUCTASE"/>
    <property type="match status" value="1"/>
</dbReference>
<evidence type="ECO:0000256" key="5">
    <source>
        <dbReference type="ARBA" id="ARBA00022505"/>
    </source>
</evidence>
<evidence type="ECO:0000256" key="7">
    <source>
        <dbReference type="ARBA" id="ARBA00023002"/>
    </source>
</evidence>
<dbReference type="InterPro" id="IPR037951">
    <property type="entry name" value="MopB_CT_YdeP"/>
</dbReference>
<dbReference type="Gene3D" id="3.40.228.10">
    <property type="entry name" value="Dimethylsulfoxide Reductase, domain 2"/>
    <property type="match status" value="1"/>
</dbReference>
<proteinExistence type="inferred from homology"/>
<evidence type="ECO:0000313" key="12">
    <source>
        <dbReference type="EMBL" id="PVM93650.1"/>
    </source>
</evidence>
<name>A0A2T9KCE9_9CAUL</name>
<dbReference type="PANTHER" id="PTHR43105:SF4">
    <property type="entry name" value="PROTEIN YDEP"/>
    <property type="match status" value="1"/>
</dbReference>
<dbReference type="EMBL" id="QDKQ01000016">
    <property type="protein sequence ID" value="PVM93650.1"/>
    <property type="molecule type" value="Genomic_DNA"/>
</dbReference>
<dbReference type="Gene3D" id="3.40.50.740">
    <property type="match status" value="1"/>
</dbReference>
<gene>
    <name evidence="12" type="ORF">DDF67_02900</name>
</gene>
<comment type="cofactor">
    <cofactor evidence="1">
        <name>Mo-bis(molybdopterin guanine dinucleotide)</name>
        <dbReference type="ChEBI" id="CHEBI:60539"/>
    </cofactor>
</comment>
<keyword evidence="5" id="KW-0500">Molybdenum</keyword>
<dbReference type="GO" id="GO:0016020">
    <property type="term" value="C:membrane"/>
    <property type="evidence" value="ECO:0007669"/>
    <property type="project" value="TreeGrafter"/>
</dbReference>
<evidence type="ECO:0000256" key="3">
    <source>
        <dbReference type="ARBA" id="ARBA00010312"/>
    </source>
</evidence>
<evidence type="ECO:0000256" key="2">
    <source>
        <dbReference type="ARBA" id="ARBA00001966"/>
    </source>
</evidence>
<evidence type="ECO:0000256" key="1">
    <source>
        <dbReference type="ARBA" id="ARBA00001942"/>
    </source>
</evidence>
<feature type="domain" description="Molybdopterin oxidoreductase" evidence="11">
    <location>
        <begin position="146"/>
        <end position="446"/>
    </location>
</feature>
<dbReference type="Pfam" id="PF00384">
    <property type="entry name" value="Molybdopterin"/>
    <property type="match status" value="1"/>
</dbReference>
<dbReference type="CDD" id="cd02767">
    <property type="entry name" value="MopB_ydeP"/>
    <property type="match status" value="1"/>
</dbReference>
<reference evidence="12 13" key="1">
    <citation type="submission" date="2018-04" db="EMBL/GenBank/DDBJ databases">
        <title>The genome sequence of Caulobacter sp. 744.</title>
        <authorList>
            <person name="Gao J."/>
            <person name="Sun J."/>
        </authorList>
    </citation>
    <scope>NUCLEOTIDE SEQUENCE [LARGE SCALE GENOMIC DNA]</scope>
    <source>
        <strain evidence="12 13">774</strain>
    </source>
</reference>
<sequence length="794" mass="86387">MVCSALRRDLGGGEPLAPRPVVTKPFSDWEPRVPTKPKPSRRVRIKPYDGPAGGWGSLKSIARVASDEEVLPAGELLRQNKTGGFMCVSCAWPKPAKPHLAEFCENGAKATLWDLTRRRADPEFFAAHRLAELRDWSDYDLEQAGRLTHPMRYDVASDRYVPCAWDEAFAAIGASLRTLEPKKVVFYASGRASLETSYMYALLARMYGSQNLPDSSNMCHESTSVGLKKSIGSPVGTVVLEDFEQTDALFFFGQNVGSNSPRFLHDLQACARRGVPIVTFNPLREAGLEKFVNPQSPFQMLTGKATPISSQYHQLKAGGDLAVLTGLCKHLIEADDQARLNGAPPVLDHGFIAACDGYGPFATFCRQTGWKSIEAESGLSQADIAAAAEVYAKAERAIIVYGMGVTQHHLGVEAVRMICNLLLLRGNVGRPGSGACPVRGHSNVQGQRTVGITEKPELAPLDVLRAMYGFEPPREKGLNTVEVCEGLLKNEIQGFIGLGGNFLRAVPDGPRIEAVWGQQALTVQIATKLNRGHLFCGKVAYLLPCLSRIERDDQATGPQTVSVEDSTSCIHASVGERAPASPLLMSEAAIVAGMAKAALPPNPKVDWDAWVGDYALVRDEIAVAYPQWFKDFNARLRQPGGFHRPNKARMRDFSDAEGGKANFIVPSALSATGFEDAHDVFRLMTLRSNDQFNTTVYGYEDRFRGVSGVRDVLFINPADIERLGLAEGQRVSLATVAADGLERRHDGLRVTPYDIPAGCLGAYYPECNGLIPVGHHARESHTPAAKTVPVRVIA</sequence>
<dbReference type="InterPro" id="IPR050123">
    <property type="entry name" value="Prok_molybdopt-oxidoreductase"/>
</dbReference>
<dbReference type="CDD" id="cd02787">
    <property type="entry name" value="MopB_CT_ydeP"/>
    <property type="match status" value="1"/>
</dbReference>
<dbReference type="InterPro" id="IPR010046">
    <property type="entry name" value="Mopterin_OxRdtse_a_bac"/>
</dbReference>
<dbReference type="Proteomes" id="UP000245073">
    <property type="component" value="Unassembled WGS sequence"/>
</dbReference>
<keyword evidence="6" id="KW-0479">Metal-binding</keyword>
<keyword evidence="4" id="KW-0004">4Fe-4S</keyword>
<dbReference type="GO" id="GO:0030151">
    <property type="term" value="F:molybdenum ion binding"/>
    <property type="evidence" value="ECO:0007669"/>
    <property type="project" value="InterPro"/>
</dbReference>
<organism evidence="12 13">
    <name type="scientific">Caulobacter endophyticus</name>
    <dbReference type="NCBI Taxonomy" id="2172652"/>
    <lineage>
        <taxon>Bacteria</taxon>
        <taxon>Pseudomonadati</taxon>
        <taxon>Pseudomonadota</taxon>
        <taxon>Alphaproteobacteria</taxon>
        <taxon>Caulobacterales</taxon>
        <taxon>Caulobacteraceae</taxon>
        <taxon>Caulobacter</taxon>
    </lineage>
</organism>
<dbReference type="InterPro" id="IPR009010">
    <property type="entry name" value="Asp_de-COase-like_dom_sf"/>
</dbReference>
<dbReference type="InterPro" id="IPR041953">
    <property type="entry name" value="YdeP_MopB"/>
</dbReference>
<comment type="cofactor">
    <cofactor evidence="2">
        <name>[4Fe-4S] cluster</name>
        <dbReference type="ChEBI" id="CHEBI:49883"/>
    </cofactor>
</comment>
<dbReference type="GO" id="GO:0008863">
    <property type="term" value="F:formate dehydrogenase (NAD+) activity"/>
    <property type="evidence" value="ECO:0007669"/>
    <property type="project" value="InterPro"/>
</dbReference>
<keyword evidence="9" id="KW-0411">Iron-sulfur</keyword>
<keyword evidence="13" id="KW-1185">Reference proteome</keyword>
<evidence type="ECO:0000313" key="13">
    <source>
        <dbReference type="Proteomes" id="UP000245073"/>
    </source>
</evidence>
<comment type="similarity">
    <text evidence="3">Belongs to the prokaryotic molybdopterin-containing oxidoreductase family.</text>
</comment>
<dbReference type="SUPFAM" id="SSF50692">
    <property type="entry name" value="ADC-like"/>
    <property type="match status" value="1"/>
</dbReference>